<feature type="compositionally biased region" description="Pro residues" evidence="2">
    <location>
        <begin position="61"/>
        <end position="72"/>
    </location>
</feature>
<organism evidence="4 5">
    <name type="scientific">Penicillium hetheringtonii</name>
    <dbReference type="NCBI Taxonomy" id="911720"/>
    <lineage>
        <taxon>Eukaryota</taxon>
        <taxon>Fungi</taxon>
        <taxon>Dikarya</taxon>
        <taxon>Ascomycota</taxon>
        <taxon>Pezizomycotina</taxon>
        <taxon>Eurotiomycetes</taxon>
        <taxon>Eurotiomycetidae</taxon>
        <taxon>Eurotiales</taxon>
        <taxon>Aspergillaceae</taxon>
        <taxon>Penicillium</taxon>
    </lineage>
</organism>
<feature type="compositionally biased region" description="Low complexity" evidence="2">
    <location>
        <begin position="80"/>
        <end position="100"/>
    </location>
</feature>
<feature type="domain" description="Putative zinc-finger" evidence="3">
    <location>
        <begin position="1070"/>
        <end position="1091"/>
    </location>
</feature>
<dbReference type="GO" id="GO:0000178">
    <property type="term" value="C:exosome (RNase complex)"/>
    <property type="evidence" value="ECO:0007669"/>
    <property type="project" value="TreeGrafter"/>
</dbReference>
<feature type="compositionally biased region" description="Polar residues" evidence="2">
    <location>
        <begin position="118"/>
        <end position="143"/>
    </location>
</feature>
<feature type="compositionally biased region" description="Low complexity" evidence="2">
    <location>
        <begin position="976"/>
        <end position="993"/>
    </location>
</feature>
<feature type="compositionally biased region" description="Low complexity" evidence="2">
    <location>
        <begin position="431"/>
        <end position="442"/>
    </location>
</feature>
<protein>
    <recommendedName>
        <fullName evidence="3">Putative zinc-finger domain-containing protein</fullName>
    </recommendedName>
</protein>
<evidence type="ECO:0000313" key="4">
    <source>
        <dbReference type="EMBL" id="KAJ5585983.1"/>
    </source>
</evidence>
<feature type="region of interest" description="Disordered" evidence="2">
    <location>
        <begin position="835"/>
        <end position="1003"/>
    </location>
</feature>
<accession>A0AAD6GQF0</accession>
<feature type="compositionally biased region" description="Low complexity" evidence="2">
    <location>
        <begin position="590"/>
        <end position="602"/>
    </location>
</feature>
<comment type="caution">
    <text evidence="4">The sequence shown here is derived from an EMBL/GenBank/DDBJ whole genome shotgun (WGS) entry which is preliminary data.</text>
</comment>
<evidence type="ECO:0000256" key="2">
    <source>
        <dbReference type="SAM" id="MobiDB-lite"/>
    </source>
</evidence>
<feature type="compositionally biased region" description="Basic and acidic residues" evidence="2">
    <location>
        <begin position="607"/>
        <end position="617"/>
    </location>
</feature>
<reference evidence="4 5" key="1">
    <citation type="journal article" date="2023" name="IMA Fungus">
        <title>Comparative genomic study of the Penicillium genus elucidates a diverse pangenome and 15 lateral gene transfer events.</title>
        <authorList>
            <person name="Petersen C."/>
            <person name="Sorensen T."/>
            <person name="Nielsen M.R."/>
            <person name="Sondergaard T.E."/>
            <person name="Sorensen J.L."/>
            <person name="Fitzpatrick D.A."/>
            <person name="Frisvad J.C."/>
            <person name="Nielsen K.L."/>
        </authorList>
    </citation>
    <scope>NUCLEOTIDE SEQUENCE [LARGE SCALE GENOMIC DNA]</scope>
    <source>
        <strain evidence="4 5">IBT 29057</strain>
    </source>
</reference>
<feature type="compositionally biased region" description="Pro residues" evidence="2">
    <location>
        <begin position="443"/>
        <end position="453"/>
    </location>
</feature>
<evidence type="ECO:0000313" key="5">
    <source>
        <dbReference type="Proteomes" id="UP001216150"/>
    </source>
</evidence>
<feature type="compositionally biased region" description="Basic and acidic residues" evidence="2">
    <location>
        <begin position="324"/>
        <end position="340"/>
    </location>
</feature>
<sequence>MNPVAQPFQHGVDPNASAFIPPQGAPVDPGLFYPPQFSYMPPFNPSQFAPHQFPPIAMPPFGFPQMLAPPPGSSQTLLGASDAQSADASRAQTSQAQTRAPSYTNSLHEEGEVDDENSSAVYTTKASKPTNPSRLDQIPSAQNDDLEEGEQLSSRTSSRSSSPYNPPLSVSADPDVVNRAIEMQKREVTTATSEESQPPKSAAQLRVQAQGALLSLAPHNIRYEELVAEGINPTLLKQLYEEVGIRIATPKAEKKAGSTTIPAKPPQGPSLKNSVPQPAQPAEPTKNTEVPVLASSKVENESKMAATDSSKTTPTAPPMGSNKPMERKEVIARMLAEKAAARATEPQDTPKVTPKVTPKSSPSAVSSTATPAKLNGTGVKEKNKAQTELARQRIEQLRKQALMKQQEKNRQPSQTMTVPGQVPESSVPNEVATPVPAHTPAADPVPAPVPAPAPTIARTQVVQHPLPVRPPASADVSKIPGLLLAGSDQESTQPNNPSVSQDIGVDSTPLSRTSQRKRPRASDFDEPPDLPKKPFSYSTAPSDSESRLIIDISEDESLYGDDEGADMDVDSSSEQEPASAPSLAVPKPPLSRNSSRGGLSSSTPQSHDSESLRKRDLQIQAMHRRIAELEQKRKEKLAASRTQSPLPLVASTPSSEEQSTATGAEIFETSSAPVSTSKLAPDTCTSVSTLADRPDLIDTFCESSIRVLASMDMSQLDKIRSQILRMKEIESGLPELDAEIESSEQRLATCKREADTLLAEITKGKEGRLQLVDELKKLSDEINGLTLEDLDELRRQAEIKEQHLATQAVSSANSSAGAEDGVVLSAQVPFSPGAAAGVSQTQVNGATEGMDDTREAESMSDSSSTGSSMDESSDSESSGDNPSDQEEEEEELDTSSPLPDTITGPQATSEPSIDHLNTEVPCNALPDRPQSVAEDVDMVDNEHDESQQKETEQSRRETSAESDDYEPPEPETGAESPGSAYSPPLSPAPLAILDDPTHSAPEADLAPDAAFLSAPPSKAPTIDLDPKFTPYTSPLKMFEAYRFHPDFLKKVSGGYRSLTYSHDIDTMKMLCPYELAGGVCNDNTCGFQHFRDITPSDDKILVQMGALREGHSEEEKETYRTGLKEIINGMRRDKVKDFTTVANEIAAYRRRVLQDPTRVLHL</sequence>
<feature type="region of interest" description="Disordered" evidence="2">
    <location>
        <begin position="1"/>
        <end position="23"/>
    </location>
</feature>
<feature type="compositionally biased region" description="Basic and acidic residues" evidence="2">
    <location>
        <begin position="625"/>
        <end position="638"/>
    </location>
</feature>
<feature type="compositionally biased region" description="Polar residues" evidence="2">
    <location>
        <begin position="894"/>
        <end position="911"/>
    </location>
</feature>
<feature type="coiled-coil region" evidence="1">
    <location>
        <begin position="726"/>
        <end position="788"/>
    </location>
</feature>
<feature type="compositionally biased region" description="Polar residues" evidence="2">
    <location>
        <begin position="488"/>
        <end position="501"/>
    </location>
</feature>
<feature type="compositionally biased region" description="Basic and acidic residues" evidence="2">
    <location>
        <begin position="379"/>
        <end position="398"/>
    </location>
</feature>
<dbReference type="Pfam" id="PF10650">
    <property type="entry name" value="zf-C3H1"/>
    <property type="match status" value="1"/>
</dbReference>
<feature type="compositionally biased region" description="Low complexity" evidence="2">
    <location>
        <begin position="859"/>
        <end position="880"/>
    </location>
</feature>
<feature type="compositionally biased region" description="Polar residues" evidence="2">
    <location>
        <begin position="189"/>
        <end position="199"/>
    </location>
</feature>
<dbReference type="InterPro" id="IPR019607">
    <property type="entry name" value="Putative_zinc-finger_domain"/>
</dbReference>
<dbReference type="GO" id="GO:0005634">
    <property type="term" value="C:nucleus"/>
    <property type="evidence" value="ECO:0007669"/>
    <property type="project" value="TreeGrafter"/>
</dbReference>
<feature type="compositionally biased region" description="Acidic residues" evidence="2">
    <location>
        <begin position="883"/>
        <end position="893"/>
    </location>
</feature>
<evidence type="ECO:0000256" key="1">
    <source>
        <dbReference type="SAM" id="Coils"/>
    </source>
</evidence>
<keyword evidence="1" id="KW-0175">Coiled coil</keyword>
<dbReference type="PANTHER" id="PTHR21563:SF3">
    <property type="entry name" value="ZINC FINGER C3H1 DOMAIN-CONTAINING PROTEIN"/>
    <property type="match status" value="1"/>
</dbReference>
<feature type="compositionally biased region" description="Acidic residues" evidence="2">
    <location>
        <begin position="552"/>
        <end position="573"/>
    </location>
</feature>
<dbReference type="EMBL" id="JAQJAC010000004">
    <property type="protein sequence ID" value="KAJ5585983.1"/>
    <property type="molecule type" value="Genomic_DNA"/>
</dbReference>
<feature type="compositionally biased region" description="Acidic residues" evidence="2">
    <location>
        <begin position="960"/>
        <end position="969"/>
    </location>
</feature>
<proteinExistence type="predicted"/>
<dbReference type="InterPro" id="IPR039278">
    <property type="entry name" value="Red1"/>
</dbReference>
<feature type="compositionally biased region" description="Low complexity" evidence="2">
    <location>
        <begin position="153"/>
        <end position="162"/>
    </location>
</feature>
<feature type="region of interest" description="Disordered" evidence="2">
    <location>
        <begin position="250"/>
        <end position="662"/>
    </location>
</feature>
<name>A0AAD6GQF0_9EURO</name>
<dbReference type="AlphaFoldDB" id="A0AAD6GQF0"/>
<dbReference type="Proteomes" id="UP001216150">
    <property type="component" value="Unassembled WGS sequence"/>
</dbReference>
<gene>
    <name evidence="4" type="ORF">N7450_005770</name>
</gene>
<feature type="compositionally biased region" description="Polar residues" evidence="2">
    <location>
        <begin position="411"/>
        <end position="428"/>
    </location>
</feature>
<keyword evidence="5" id="KW-1185">Reference proteome</keyword>
<feature type="region of interest" description="Disordered" evidence="2">
    <location>
        <begin position="61"/>
        <end position="205"/>
    </location>
</feature>
<feature type="compositionally biased region" description="Basic and acidic residues" evidence="2">
    <location>
        <begin position="940"/>
        <end position="959"/>
    </location>
</feature>
<evidence type="ECO:0000259" key="3">
    <source>
        <dbReference type="Pfam" id="PF10650"/>
    </source>
</evidence>
<feature type="compositionally biased region" description="Polar residues" evidence="2">
    <location>
        <begin position="640"/>
        <end position="662"/>
    </location>
</feature>
<dbReference type="PANTHER" id="PTHR21563">
    <property type="entry name" value="ZINC FINGER C3H1 DOMAIN-CONTAINING PROTEIN"/>
    <property type="match status" value="1"/>
</dbReference>
<feature type="compositionally biased region" description="Low complexity" evidence="2">
    <location>
        <begin position="341"/>
        <end position="373"/>
    </location>
</feature>